<keyword evidence="2" id="KW-0802">TPR repeat</keyword>
<organism evidence="4">
    <name type="scientific">hydrothermal vent metagenome</name>
    <dbReference type="NCBI Taxonomy" id="652676"/>
    <lineage>
        <taxon>unclassified sequences</taxon>
        <taxon>metagenomes</taxon>
        <taxon>ecological metagenomes</taxon>
    </lineage>
</organism>
<dbReference type="Pfam" id="PF13432">
    <property type="entry name" value="TPR_16"/>
    <property type="match status" value="1"/>
</dbReference>
<dbReference type="SMART" id="SM00028">
    <property type="entry name" value="TPR"/>
    <property type="match status" value="4"/>
</dbReference>
<name>A0A1W1C9D8_9ZZZZ</name>
<dbReference type="SUPFAM" id="SSF48452">
    <property type="entry name" value="TPR-like"/>
    <property type="match status" value="1"/>
</dbReference>
<dbReference type="Pfam" id="PF13226">
    <property type="entry name" value="DUF4034"/>
    <property type="match status" value="1"/>
</dbReference>
<protein>
    <submittedName>
        <fullName evidence="4">TPR domain protein</fullName>
    </submittedName>
</protein>
<evidence type="ECO:0000256" key="1">
    <source>
        <dbReference type="ARBA" id="ARBA00022737"/>
    </source>
</evidence>
<reference evidence="4" key="1">
    <citation type="submission" date="2016-10" db="EMBL/GenBank/DDBJ databases">
        <authorList>
            <person name="de Groot N.N."/>
        </authorList>
    </citation>
    <scope>NUCLEOTIDE SEQUENCE</scope>
</reference>
<sequence length="451" mass="52904">MRHMIIVLFLVIGTSITWGDMDFKNKNVWMQLLNDEKYNLLDKKLTRLQEEYEKNPATERNLLWSLLSFENSDPSLENKLEVWVEKKGNSIFPHLVLAMYHSHLGWLSRGTRWSKDTTSQQFAKMKAHFRKANDELKWVIDKNPRVSIAYAMLLSVTQSKKQINRYYKEGLQNNPLSSVIRTSFLSHLLPKWGGSFEEIKILLEKTRMLYKQNPALVIQEGFLEYAKGDKAFTSGSKTAYEDALKYLNKAITKSTYSKYLNRRAEVHRYMKNYDKSLEDYSQILSNLPQDVDALKGKGKVYYIQNHYDLALDSLNQALMYDKMNPFALQTRGYVYYQMKKKDKALMDLLDSLVYGYEHYKTHEYIGYIYLYHKKNYRLAAESLKTSIELGNDDINAWYLVASAQWHNRDCEFVKSAEMYAKKCKTIGTCKQKKLDWAIKSAAYAKKSICHQ</sequence>
<proteinExistence type="predicted"/>
<keyword evidence="1" id="KW-0677">Repeat</keyword>
<dbReference type="PROSITE" id="PS50005">
    <property type="entry name" value="TPR"/>
    <property type="match status" value="1"/>
</dbReference>
<gene>
    <name evidence="4" type="ORF">MNB_SV-3-1566</name>
</gene>
<dbReference type="InterPro" id="IPR019734">
    <property type="entry name" value="TPR_rpt"/>
</dbReference>
<dbReference type="PANTHER" id="PTHR44858:SF1">
    <property type="entry name" value="UDP-N-ACETYLGLUCOSAMINE--PEPTIDE N-ACETYLGLUCOSAMINYLTRANSFERASE SPINDLY-RELATED"/>
    <property type="match status" value="1"/>
</dbReference>
<dbReference type="InterPro" id="IPR025115">
    <property type="entry name" value="DUF4034"/>
</dbReference>
<dbReference type="Gene3D" id="1.25.40.10">
    <property type="entry name" value="Tetratricopeptide repeat domain"/>
    <property type="match status" value="1"/>
</dbReference>
<evidence type="ECO:0000259" key="3">
    <source>
        <dbReference type="Pfam" id="PF13226"/>
    </source>
</evidence>
<dbReference type="EMBL" id="FPHI01000023">
    <property type="protein sequence ID" value="SFV62345.1"/>
    <property type="molecule type" value="Genomic_DNA"/>
</dbReference>
<accession>A0A1W1C9D8</accession>
<dbReference type="InterPro" id="IPR011990">
    <property type="entry name" value="TPR-like_helical_dom_sf"/>
</dbReference>
<dbReference type="InterPro" id="IPR050498">
    <property type="entry name" value="Ycf3"/>
</dbReference>
<evidence type="ECO:0000256" key="2">
    <source>
        <dbReference type="ARBA" id="ARBA00022803"/>
    </source>
</evidence>
<evidence type="ECO:0000313" key="4">
    <source>
        <dbReference type="EMBL" id="SFV62345.1"/>
    </source>
</evidence>
<dbReference type="AlphaFoldDB" id="A0A1W1C9D8"/>
<feature type="domain" description="DUF4034" evidence="3">
    <location>
        <begin position="31"/>
        <end position="157"/>
    </location>
</feature>
<dbReference type="PANTHER" id="PTHR44858">
    <property type="entry name" value="TETRATRICOPEPTIDE REPEAT PROTEIN 6"/>
    <property type="match status" value="1"/>
</dbReference>